<evidence type="ECO:0000313" key="20">
    <source>
        <dbReference type="Proteomes" id="UP000002051"/>
    </source>
</evidence>
<dbReference type="STRING" id="3880.G7ID29"/>
<keyword evidence="7 14" id="KW-0378">Hydrolase</keyword>
<proteinExistence type="inferred from homology"/>
<keyword evidence="11 14" id="KW-0326">Glycosidase</keyword>
<keyword evidence="9" id="KW-1015">Disulfide bond</keyword>
<evidence type="ECO:0000256" key="15">
    <source>
        <dbReference type="SAM" id="Coils"/>
    </source>
</evidence>
<keyword evidence="8" id="KW-0146">Chitin degradation</keyword>
<sequence>MAASFKKVSVILFPLFFISLFKSSRAAGNGVYWGQNGNEGSLADACNTNNYKFVNIAFLSTFGNGQNPTLNLAGHCDPASNGCTNFSKDIQTCQSKGIKVLLSIGGGTGSYSLYSSYDASQLANYLWNNFLGGTSSSRPLGDAVLDGIDFDIEAGDGQYWDELAKALDGFSSQKKVYLSAAPQCPYPDAHLDSAIKTGLFDYVWVQFYNNPQCQYSSGNTNNLVDAWNQWTSSQAKQVFLGVPANDAAAPSGGFIPSDVLISQVLPAIKGSAKYGGVMIWDRFNDGQSGYSNTIKGINHGQSGSCKVNAYHGCDIGKYYEAQGLSNYFNFLNGPTYQTLVHHLWVRASIYDREASKLEEAEKDLLNLELKGKSREEMGLEPFERTEIRSSIMGIHVHISEDIIAFVLRRPAEGTYSKEKGVYAYMTMEKKMMLKIQNDNLLPRGGGSDQPSLEHKIFLHLFHHWLISEIFHQGGLINLLCNVDFFTDDQLGTETEKIINGETLKNMRLISKESYKKLSTYMKESDAVSAIMKDFPPICKQDPLEVQMHYIKDHFATTDTKIRLKKKKLQLVIKVSFGLAFFTV</sequence>
<keyword evidence="5" id="KW-0964">Secreted</keyword>
<dbReference type="EnsemblPlants" id="AES62403">
    <property type="protein sequence ID" value="AES62403"/>
    <property type="gene ID" value="MTR_1g099290"/>
</dbReference>
<dbReference type="GO" id="GO:0050832">
    <property type="term" value="P:defense response to fungus"/>
    <property type="evidence" value="ECO:0000318"/>
    <property type="project" value="GO_Central"/>
</dbReference>
<dbReference type="AlphaFoldDB" id="G7ID29"/>
<feature type="coiled-coil region" evidence="15">
    <location>
        <begin position="350"/>
        <end position="377"/>
    </location>
</feature>
<comment type="similarity">
    <text evidence="3">Belongs to the glycosyl hydrolase 18 family. Chitinase class II subfamily.</text>
</comment>
<evidence type="ECO:0000256" key="8">
    <source>
        <dbReference type="ARBA" id="ARBA00023024"/>
    </source>
</evidence>
<dbReference type="Gene3D" id="3.20.20.80">
    <property type="entry name" value="Glycosidases"/>
    <property type="match status" value="1"/>
</dbReference>
<protein>
    <recommendedName>
        <fullName evidence="13">Acidic endochitinase</fullName>
        <ecNumber evidence="4">3.2.1.14</ecNumber>
    </recommendedName>
</protein>
<gene>
    <name evidence="18" type="ordered locus">MTR_1g099290</name>
</gene>
<feature type="chain" id="PRO_5014572109" description="Acidic endochitinase" evidence="16">
    <location>
        <begin position="27"/>
        <end position="583"/>
    </location>
</feature>
<dbReference type="Proteomes" id="UP000002051">
    <property type="component" value="Unassembled WGS sequence"/>
</dbReference>
<dbReference type="InterPro" id="IPR001223">
    <property type="entry name" value="Glyco_hydro18_cat"/>
</dbReference>
<feature type="signal peptide" evidence="16">
    <location>
        <begin position="1"/>
        <end position="26"/>
    </location>
</feature>
<dbReference type="PROSITE" id="PS01095">
    <property type="entry name" value="GH18_1"/>
    <property type="match status" value="1"/>
</dbReference>
<dbReference type="SUPFAM" id="SSF51445">
    <property type="entry name" value="(Trans)glycosidases"/>
    <property type="match status" value="1"/>
</dbReference>
<evidence type="ECO:0000256" key="13">
    <source>
        <dbReference type="ARBA" id="ARBA00073139"/>
    </source>
</evidence>
<dbReference type="FunFam" id="3.20.20.80:FF:000015">
    <property type="entry name" value="Acidic endochitinase SE2"/>
    <property type="match status" value="1"/>
</dbReference>
<evidence type="ECO:0000256" key="5">
    <source>
        <dbReference type="ARBA" id="ARBA00022525"/>
    </source>
</evidence>
<accession>A0A0C3UTG5</accession>
<dbReference type="HOGENOM" id="CLU_468030_0_0_1"/>
<comment type="catalytic activity">
    <reaction evidence="1">
        <text>Random endo-hydrolysis of N-acetyl-beta-D-glucosaminide (1-&gt;4)-beta-linkages in chitin and chitodextrins.</text>
        <dbReference type="EC" id="3.2.1.14"/>
    </reaction>
</comment>
<keyword evidence="10" id="KW-0119">Carbohydrate metabolism</keyword>
<evidence type="ECO:0000256" key="11">
    <source>
        <dbReference type="ARBA" id="ARBA00023295"/>
    </source>
</evidence>
<dbReference type="CDD" id="cd02877">
    <property type="entry name" value="GH18_hevamine_XipI_class_III"/>
    <property type="match status" value="1"/>
</dbReference>
<feature type="domain" description="GH18" evidence="17">
    <location>
        <begin position="27"/>
        <end position="301"/>
    </location>
</feature>
<dbReference type="GO" id="GO:0006032">
    <property type="term" value="P:chitin catabolic process"/>
    <property type="evidence" value="ECO:0007669"/>
    <property type="project" value="UniProtKB-KW"/>
</dbReference>
<dbReference type="InterPro" id="IPR001579">
    <property type="entry name" value="Glyco_hydro_18_chit_AS"/>
</dbReference>
<dbReference type="EMBL" id="CM001217">
    <property type="protein sequence ID" value="AES62403.2"/>
    <property type="molecule type" value="Genomic_DNA"/>
</dbReference>
<dbReference type="InterPro" id="IPR017853">
    <property type="entry name" value="GH"/>
</dbReference>
<organism evidence="18 20">
    <name type="scientific">Medicago truncatula</name>
    <name type="common">Barrel medic</name>
    <name type="synonym">Medicago tribuloides</name>
    <dbReference type="NCBI Taxonomy" id="3880"/>
    <lineage>
        <taxon>Eukaryota</taxon>
        <taxon>Viridiplantae</taxon>
        <taxon>Streptophyta</taxon>
        <taxon>Embryophyta</taxon>
        <taxon>Tracheophyta</taxon>
        <taxon>Spermatophyta</taxon>
        <taxon>Magnoliopsida</taxon>
        <taxon>eudicotyledons</taxon>
        <taxon>Gunneridae</taxon>
        <taxon>Pentapetalae</taxon>
        <taxon>rosids</taxon>
        <taxon>fabids</taxon>
        <taxon>Fabales</taxon>
        <taxon>Fabaceae</taxon>
        <taxon>Papilionoideae</taxon>
        <taxon>50 kb inversion clade</taxon>
        <taxon>NPAAA clade</taxon>
        <taxon>Hologalegina</taxon>
        <taxon>IRL clade</taxon>
        <taxon>Trifolieae</taxon>
        <taxon>Medicago</taxon>
    </lineage>
</organism>
<evidence type="ECO:0000256" key="12">
    <source>
        <dbReference type="ARBA" id="ARBA00023326"/>
    </source>
</evidence>
<dbReference type="ExpressionAtlas" id="G7ID29">
    <property type="expression patterns" value="differential"/>
</dbReference>
<evidence type="ECO:0000313" key="19">
    <source>
        <dbReference type="EnsemblPlants" id="AES62403"/>
    </source>
</evidence>
<evidence type="ECO:0000259" key="17">
    <source>
        <dbReference type="PROSITE" id="PS51910"/>
    </source>
</evidence>
<keyword evidence="20" id="KW-1185">Reference proteome</keyword>
<evidence type="ECO:0000256" key="4">
    <source>
        <dbReference type="ARBA" id="ARBA00012729"/>
    </source>
</evidence>
<evidence type="ECO:0000256" key="9">
    <source>
        <dbReference type="ARBA" id="ARBA00023157"/>
    </source>
</evidence>
<evidence type="ECO:0000256" key="14">
    <source>
        <dbReference type="RuleBase" id="RU000489"/>
    </source>
</evidence>
<accession>G7ID29</accession>
<comment type="subcellular location">
    <subcellularLocation>
        <location evidence="2">Secreted</location>
        <location evidence="2">Extracellular space</location>
    </subcellularLocation>
</comment>
<evidence type="ECO:0000256" key="16">
    <source>
        <dbReference type="SAM" id="SignalP"/>
    </source>
</evidence>
<dbReference type="Pfam" id="PF00704">
    <property type="entry name" value="Glyco_hydro_18"/>
    <property type="match status" value="1"/>
</dbReference>
<evidence type="ECO:0000256" key="6">
    <source>
        <dbReference type="ARBA" id="ARBA00022729"/>
    </source>
</evidence>
<dbReference type="PROSITE" id="PS51910">
    <property type="entry name" value="GH18_2"/>
    <property type="match status" value="1"/>
</dbReference>
<evidence type="ECO:0000256" key="1">
    <source>
        <dbReference type="ARBA" id="ARBA00000822"/>
    </source>
</evidence>
<dbReference type="InterPro" id="IPR045321">
    <property type="entry name" value="Cts1-like"/>
</dbReference>
<dbReference type="PANTHER" id="PTHR45708:SF22">
    <property type="entry name" value="ACIDIC ENDOCHITINASE"/>
    <property type="match status" value="1"/>
</dbReference>
<evidence type="ECO:0000256" key="2">
    <source>
        <dbReference type="ARBA" id="ARBA00004239"/>
    </source>
</evidence>
<evidence type="ECO:0000256" key="3">
    <source>
        <dbReference type="ARBA" id="ARBA00009121"/>
    </source>
</evidence>
<keyword evidence="12" id="KW-0624">Polysaccharide degradation</keyword>
<evidence type="ECO:0000256" key="10">
    <source>
        <dbReference type="ARBA" id="ARBA00023277"/>
    </source>
</evidence>
<name>G7ID29_MEDTR</name>
<reference evidence="19" key="3">
    <citation type="submission" date="2015-04" db="UniProtKB">
        <authorList>
            <consortium name="EnsemblPlants"/>
        </authorList>
    </citation>
    <scope>IDENTIFICATION</scope>
    <source>
        <strain evidence="19">cv. Jemalong A17</strain>
    </source>
</reference>
<dbReference type="InterPro" id="IPR050542">
    <property type="entry name" value="Glycosyl_Hydrlase18_Chitinase"/>
</dbReference>
<dbReference type="GO" id="GO:0000272">
    <property type="term" value="P:polysaccharide catabolic process"/>
    <property type="evidence" value="ECO:0007669"/>
    <property type="project" value="UniProtKB-KW"/>
</dbReference>
<dbReference type="GO" id="GO:0005576">
    <property type="term" value="C:extracellular region"/>
    <property type="evidence" value="ECO:0000318"/>
    <property type="project" value="GO_Central"/>
</dbReference>
<keyword evidence="15" id="KW-0175">Coiled coil</keyword>
<evidence type="ECO:0000256" key="7">
    <source>
        <dbReference type="ARBA" id="ARBA00022801"/>
    </source>
</evidence>
<dbReference type="PANTHER" id="PTHR45708">
    <property type="entry name" value="ENDOCHITINASE"/>
    <property type="match status" value="1"/>
</dbReference>
<keyword evidence="6 16" id="KW-0732">Signal</keyword>
<dbReference type="EC" id="3.2.1.14" evidence="4"/>
<reference evidence="18 20" key="2">
    <citation type="journal article" date="2014" name="BMC Genomics">
        <title>An improved genome release (version Mt4.0) for the model legume Medicago truncatula.</title>
        <authorList>
            <person name="Tang H."/>
            <person name="Krishnakumar V."/>
            <person name="Bidwell S."/>
            <person name="Rosen B."/>
            <person name="Chan A."/>
            <person name="Zhou S."/>
            <person name="Gentzbittel L."/>
            <person name="Childs K.L."/>
            <person name="Yandell M."/>
            <person name="Gundlach H."/>
            <person name="Mayer K.F."/>
            <person name="Schwartz D.C."/>
            <person name="Town C.D."/>
        </authorList>
    </citation>
    <scope>GENOME REANNOTATION</scope>
    <source>
        <strain evidence="19 20">cv. Jemalong A17</strain>
    </source>
</reference>
<reference evidence="18 20" key="1">
    <citation type="journal article" date="2011" name="Nature">
        <title>The Medicago genome provides insight into the evolution of rhizobial symbioses.</title>
        <authorList>
            <person name="Young N.D."/>
            <person name="Debelle F."/>
            <person name="Oldroyd G.E."/>
            <person name="Geurts R."/>
            <person name="Cannon S.B."/>
            <person name="Udvardi M.K."/>
            <person name="Benedito V.A."/>
            <person name="Mayer K.F."/>
            <person name="Gouzy J."/>
            <person name="Schoof H."/>
            <person name="Van de Peer Y."/>
            <person name="Proost S."/>
            <person name="Cook D.R."/>
            <person name="Meyers B.C."/>
            <person name="Spannagl M."/>
            <person name="Cheung F."/>
            <person name="De Mita S."/>
            <person name="Krishnakumar V."/>
            <person name="Gundlach H."/>
            <person name="Zhou S."/>
            <person name="Mudge J."/>
            <person name="Bharti A.K."/>
            <person name="Murray J.D."/>
            <person name="Naoumkina M.A."/>
            <person name="Rosen B."/>
            <person name="Silverstein K.A."/>
            <person name="Tang H."/>
            <person name="Rombauts S."/>
            <person name="Zhao P.X."/>
            <person name="Zhou P."/>
            <person name="Barbe V."/>
            <person name="Bardou P."/>
            <person name="Bechner M."/>
            <person name="Bellec A."/>
            <person name="Berger A."/>
            <person name="Berges H."/>
            <person name="Bidwell S."/>
            <person name="Bisseling T."/>
            <person name="Choisne N."/>
            <person name="Couloux A."/>
            <person name="Denny R."/>
            <person name="Deshpande S."/>
            <person name="Dai X."/>
            <person name="Doyle J.J."/>
            <person name="Dudez A.M."/>
            <person name="Farmer A.D."/>
            <person name="Fouteau S."/>
            <person name="Franken C."/>
            <person name="Gibelin C."/>
            <person name="Gish J."/>
            <person name="Goldstein S."/>
            <person name="Gonzalez A.J."/>
            <person name="Green P.J."/>
            <person name="Hallab A."/>
            <person name="Hartog M."/>
            <person name="Hua A."/>
            <person name="Humphray S.J."/>
            <person name="Jeong D.H."/>
            <person name="Jing Y."/>
            <person name="Jocker A."/>
            <person name="Kenton S.M."/>
            <person name="Kim D.J."/>
            <person name="Klee K."/>
            <person name="Lai H."/>
            <person name="Lang C."/>
            <person name="Lin S."/>
            <person name="Macmil S.L."/>
            <person name="Magdelenat G."/>
            <person name="Matthews L."/>
            <person name="McCorrison J."/>
            <person name="Monaghan E.L."/>
            <person name="Mun J.H."/>
            <person name="Najar F.Z."/>
            <person name="Nicholson C."/>
            <person name="Noirot C."/>
            <person name="O'Bleness M."/>
            <person name="Paule C.R."/>
            <person name="Poulain J."/>
            <person name="Prion F."/>
            <person name="Qin B."/>
            <person name="Qu C."/>
            <person name="Retzel E.F."/>
            <person name="Riddle C."/>
            <person name="Sallet E."/>
            <person name="Samain S."/>
            <person name="Samson N."/>
            <person name="Sanders I."/>
            <person name="Saurat O."/>
            <person name="Scarpelli C."/>
            <person name="Schiex T."/>
            <person name="Segurens B."/>
            <person name="Severin A.J."/>
            <person name="Sherrier D.J."/>
            <person name="Shi R."/>
            <person name="Sims S."/>
            <person name="Singer S.R."/>
            <person name="Sinharoy S."/>
            <person name="Sterck L."/>
            <person name="Viollet A."/>
            <person name="Wang B.B."/>
            <person name="Wang K."/>
            <person name="Wang M."/>
            <person name="Wang X."/>
            <person name="Warfsmann J."/>
            <person name="Weissenbach J."/>
            <person name="White D.D."/>
            <person name="White J.D."/>
            <person name="Wiley G.B."/>
            <person name="Wincker P."/>
            <person name="Xing Y."/>
            <person name="Yang L."/>
            <person name="Yao Z."/>
            <person name="Ying F."/>
            <person name="Zhai J."/>
            <person name="Zhou L."/>
            <person name="Zuber A."/>
            <person name="Denarie J."/>
            <person name="Dixon R.A."/>
            <person name="May G.D."/>
            <person name="Schwartz D.C."/>
            <person name="Rogers J."/>
            <person name="Quetier F."/>
            <person name="Town C.D."/>
            <person name="Roe B.A."/>
        </authorList>
    </citation>
    <scope>NUCLEOTIDE SEQUENCE [LARGE SCALE GENOMIC DNA]</scope>
    <source>
        <strain evidence="18">A17</strain>
        <strain evidence="19 20">cv. Jemalong A17</strain>
    </source>
</reference>
<dbReference type="GO" id="GO:0008843">
    <property type="term" value="F:endochitinase activity"/>
    <property type="evidence" value="ECO:0007669"/>
    <property type="project" value="UniProtKB-EC"/>
</dbReference>
<evidence type="ECO:0000313" key="18">
    <source>
        <dbReference type="EMBL" id="AES62403.2"/>
    </source>
</evidence>